<evidence type="ECO:0000313" key="3">
    <source>
        <dbReference type="Proteomes" id="UP000515317"/>
    </source>
</evidence>
<dbReference type="EMBL" id="AP023361">
    <property type="protein sequence ID" value="BCJ90643.1"/>
    <property type="molecule type" value="Genomic_DNA"/>
</dbReference>
<dbReference type="AlphaFoldDB" id="A0A6S6QHI9"/>
<sequence>MSTDSKSSAGTSPSEDAIGSPDMADWAIMNWVKKGEERSKVWAILPLDTRAALPLIGENGYWDEFRKIDSTRFAEFEEAKEAIAADGFYFTRESTAIGALTGTPD</sequence>
<protein>
    <submittedName>
        <fullName evidence="2">Uncharacterized protein</fullName>
    </submittedName>
</protein>
<reference evidence="2 3" key="1">
    <citation type="submission" date="2020-08" db="EMBL/GenBank/DDBJ databases">
        <title>Genome sequence of Rhizobiales bacterium strain IZ6.</title>
        <authorList>
            <person name="Nakai R."/>
            <person name="Naganuma T."/>
        </authorList>
    </citation>
    <scope>NUCLEOTIDE SEQUENCE [LARGE SCALE GENOMIC DNA]</scope>
    <source>
        <strain evidence="2 3">IZ6</strain>
    </source>
</reference>
<accession>A0A6S6QHI9</accession>
<evidence type="ECO:0000313" key="2">
    <source>
        <dbReference type="EMBL" id="BCJ90643.1"/>
    </source>
</evidence>
<feature type="region of interest" description="Disordered" evidence="1">
    <location>
        <begin position="1"/>
        <end position="21"/>
    </location>
</feature>
<dbReference type="KEGG" id="tso:IZ6_13780"/>
<name>A0A6S6QHI9_9HYPH</name>
<proteinExistence type="predicted"/>
<evidence type="ECO:0000256" key="1">
    <source>
        <dbReference type="SAM" id="MobiDB-lite"/>
    </source>
</evidence>
<organism evidence="2 3">
    <name type="scientific">Terrihabitans soli</name>
    <dbReference type="NCBI Taxonomy" id="708113"/>
    <lineage>
        <taxon>Bacteria</taxon>
        <taxon>Pseudomonadati</taxon>
        <taxon>Pseudomonadota</taxon>
        <taxon>Alphaproteobacteria</taxon>
        <taxon>Hyphomicrobiales</taxon>
        <taxon>Terrihabitans</taxon>
    </lineage>
</organism>
<keyword evidence="3" id="KW-1185">Reference proteome</keyword>
<dbReference type="Proteomes" id="UP000515317">
    <property type="component" value="Chromosome"/>
</dbReference>
<feature type="compositionally biased region" description="Polar residues" evidence="1">
    <location>
        <begin position="1"/>
        <end position="14"/>
    </location>
</feature>
<gene>
    <name evidence="2" type="ORF">IZ6_13780</name>
</gene>